<keyword evidence="2" id="KW-1185">Reference proteome</keyword>
<dbReference type="RefSeq" id="WP_243408167.1">
    <property type="nucleotide sequence ID" value="NZ_FZMO01000561.1"/>
</dbReference>
<protein>
    <submittedName>
        <fullName evidence="1">Transcriptional regulator, MerR family</fullName>
    </submittedName>
</protein>
<dbReference type="EMBL" id="FZMO01000561">
    <property type="protein sequence ID" value="SNQ52112.1"/>
    <property type="molecule type" value="Genomic_DNA"/>
</dbReference>
<evidence type="ECO:0000313" key="1">
    <source>
        <dbReference type="EMBL" id="SNQ52112.1"/>
    </source>
</evidence>
<reference evidence="1 2" key="1">
    <citation type="submission" date="2017-06" db="EMBL/GenBank/DDBJ databases">
        <authorList>
            <person name="Kim H.J."/>
            <person name="Triplett B.A."/>
        </authorList>
    </citation>
    <scope>NUCLEOTIDE SEQUENCE [LARGE SCALE GENOMIC DNA]</scope>
    <source>
        <strain evidence="1">FRACA_ARgP5</strain>
    </source>
</reference>
<organism evidence="1 2">
    <name type="scientific">Frankia canadensis</name>
    <dbReference type="NCBI Taxonomy" id="1836972"/>
    <lineage>
        <taxon>Bacteria</taxon>
        <taxon>Bacillati</taxon>
        <taxon>Actinomycetota</taxon>
        <taxon>Actinomycetes</taxon>
        <taxon>Frankiales</taxon>
        <taxon>Frankiaceae</taxon>
        <taxon>Frankia</taxon>
    </lineage>
</organism>
<accession>A0A2I2L2H1</accession>
<dbReference type="AlphaFoldDB" id="A0A2I2L2H1"/>
<evidence type="ECO:0000313" key="2">
    <source>
        <dbReference type="Proteomes" id="UP000234331"/>
    </source>
</evidence>
<sequence>MPLTLSPVRPAADEQAGRDAPVACTLHGDEQAECAGQWRELLGQAVSREEIADGLRLTFPSGPGLAGRLAALAAAEQDCCAFFAFGFELAANALVLTVRAPQSAAVLLADLFAATA</sequence>
<name>A0A2I2L2H1_9ACTN</name>
<gene>
    <name evidence="1" type="ORF">FRACA_920005</name>
</gene>
<proteinExistence type="predicted"/>
<dbReference type="Proteomes" id="UP000234331">
    <property type="component" value="Unassembled WGS sequence"/>
</dbReference>